<evidence type="ECO:0000259" key="2">
    <source>
        <dbReference type="PROSITE" id="PS50157"/>
    </source>
</evidence>
<evidence type="ECO:0000256" key="1">
    <source>
        <dbReference type="PROSITE-ProRule" id="PRU00042"/>
    </source>
</evidence>
<comment type="caution">
    <text evidence="3">The sequence shown here is derived from an EMBL/GenBank/DDBJ whole genome shotgun (WGS) entry which is preliminary data.</text>
</comment>
<dbReference type="InterPro" id="IPR013087">
    <property type="entry name" value="Znf_C2H2_type"/>
</dbReference>
<dbReference type="EMBL" id="JBJJXI010000092">
    <property type="protein sequence ID" value="KAL3394383.1"/>
    <property type="molecule type" value="Genomic_DNA"/>
</dbReference>
<accession>A0ABD2WNK6</accession>
<dbReference type="PROSITE" id="PS50157">
    <property type="entry name" value="ZINC_FINGER_C2H2_2"/>
    <property type="match status" value="1"/>
</dbReference>
<organism evidence="3 4">
    <name type="scientific">Trichogramma kaykai</name>
    <dbReference type="NCBI Taxonomy" id="54128"/>
    <lineage>
        <taxon>Eukaryota</taxon>
        <taxon>Metazoa</taxon>
        <taxon>Ecdysozoa</taxon>
        <taxon>Arthropoda</taxon>
        <taxon>Hexapoda</taxon>
        <taxon>Insecta</taxon>
        <taxon>Pterygota</taxon>
        <taxon>Neoptera</taxon>
        <taxon>Endopterygota</taxon>
        <taxon>Hymenoptera</taxon>
        <taxon>Apocrita</taxon>
        <taxon>Proctotrupomorpha</taxon>
        <taxon>Chalcidoidea</taxon>
        <taxon>Trichogrammatidae</taxon>
        <taxon>Trichogramma</taxon>
    </lineage>
</organism>
<keyword evidence="4" id="KW-1185">Reference proteome</keyword>
<sequence length="185" mass="22133">MVYQCYKIFENESQWNESKELDFLHDNNNDGLMNFHKDFDDKVTLREKENEHYLDPYCDVNIKECNQFYDKLEKQVNLEELKVMDCDDEEMFESIKLNHTEIPTHENLKEKKSKKNDETLKIGIQVKKREAFSCIKGYSCNFCIKTFAQKSKLIKHNKSAHRKINKKIIKICVSSKNRFKDNFEG</sequence>
<feature type="domain" description="C2H2-type" evidence="2">
    <location>
        <begin position="138"/>
        <end position="166"/>
    </location>
</feature>
<keyword evidence="1" id="KW-0479">Metal-binding</keyword>
<dbReference type="PROSITE" id="PS00028">
    <property type="entry name" value="ZINC_FINGER_C2H2_1"/>
    <property type="match status" value="1"/>
</dbReference>
<dbReference type="AlphaFoldDB" id="A0ABD2WNK6"/>
<name>A0ABD2WNK6_9HYME</name>
<evidence type="ECO:0000313" key="4">
    <source>
        <dbReference type="Proteomes" id="UP001627154"/>
    </source>
</evidence>
<proteinExistence type="predicted"/>
<dbReference type="Proteomes" id="UP001627154">
    <property type="component" value="Unassembled WGS sequence"/>
</dbReference>
<dbReference type="SUPFAM" id="SSF57667">
    <property type="entry name" value="beta-beta-alpha zinc fingers"/>
    <property type="match status" value="1"/>
</dbReference>
<dbReference type="GO" id="GO:0008270">
    <property type="term" value="F:zinc ion binding"/>
    <property type="evidence" value="ECO:0007669"/>
    <property type="project" value="UniProtKB-KW"/>
</dbReference>
<dbReference type="InterPro" id="IPR036236">
    <property type="entry name" value="Znf_C2H2_sf"/>
</dbReference>
<reference evidence="3 4" key="1">
    <citation type="journal article" date="2024" name="bioRxiv">
        <title>A reference genome for Trichogramma kaykai: A tiny desert-dwelling parasitoid wasp with competing sex-ratio distorters.</title>
        <authorList>
            <person name="Culotta J."/>
            <person name="Lindsey A.R."/>
        </authorList>
    </citation>
    <scope>NUCLEOTIDE SEQUENCE [LARGE SCALE GENOMIC DNA]</scope>
    <source>
        <strain evidence="3 4">KSX58</strain>
    </source>
</reference>
<keyword evidence="1" id="KW-0862">Zinc</keyword>
<keyword evidence="1" id="KW-0863">Zinc-finger</keyword>
<protein>
    <recommendedName>
        <fullName evidence="2">C2H2-type domain-containing protein</fullName>
    </recommendedName>
</protein>
<gene>
    <name evidence="3" type="ORF">TKK_011398</name>
</gene>
<evidence type="ECO:0000313" key="3">
    <source>
        <dbReference type="EMBL" id="KAL3394383.1"/>
    </source>
</evidence>